<gene>
    <name evidence="3" type="ordered locus">Srot_0444</name>
</gene>
<evidence type="ECO:0008006" key="5">
    <source>
        <dbReference type="Google" id="ProtNLM"/>
    </source>
</evidence>
<dbReference type="OrthoDB" id="9830778at2"/>
<evidence type="ECO:0000256" key="1">
    <source>
        <dbReference type="SAM" id="MobiDB-lite"/>
    </source>
</evidence>
<dbReference type="EMBL" id="CP001958">
    <property type="protein sequence ID" value="ADG96931.1"/>
    <property type="molecule type" value="Genomic_DNA"/>
</dbReference>
<dbReference type="HOGENOM" id="CLU_1427089_0_0_11"/>
<protein>
    <recommendedName>
        <fullName evidence="5">Lipoprotein</fullName>
    </recommendedName>
</protein>
<organism evidence="3 4">
    <name type="scientific">Segniliparus rotundus (strain ATCC BAA-972 / CDC 1076 / CIP 108378 / DSM 44985 / JCM 13578)</name>
    <dbReference type="NCBI Taxonomy" id="640132"/>
    <lineage>
        <taxon>Bacteria</taxon>
        <taxon>Bacillati</taxon>
        <taxon>Actinomycetota</taxon>
        <taxon>Actinomycetes</taxon>
        <taxon>Mycobacteriales</taxon>
        <taxon>Segniliparaceae</taxon>
        <taxon>Segniliparus</taxon>
    </lineage>
</organism>
<dbReference type="KEGG" id="srt:Srot_0444"/>
<feature type="region of interest" description="Disordered" evidence="1">
    <location>
        <begin position="158"/>
        <end position="190"/>
    </location>
</feature>
<feature type="chain" id="PRO_5039462559" description="Lipoprotein" evidence="2">
    <location>
        <begin position="30"/>
        <end position="190"/>
    </location>
</feature>
<evidence type="ECO:0000313" key="4">
    <source>
        <dbReference type="Proteomes" id="UP000002247"/>
    </source>
</evidence>
<feature type="compositionally biased region" description="Basic and acidic residues" evidence="1">
    <location>
        <begin position="161"/>
        <end position="171"/>
    </location>
</feature>
<sequence>MAVTTNQRRPLLALVAGLAAAAALCSCSAGWNTQTGSQLAAIDGTSINSDLDGVGVRNAYIAVSGQEGSLSFVAVNPSIRLVRLSSVTVVYPSGKRQNLSALANKDIPAQGRLQVGPVPADASGIARADFAPSPSLDMAGEQLAPGLSVKIEFNVVAPPSHDPDFPQEKRTSFQGPVPIIGKGESPAKKD</sequence>
<dbReference type="Proteomes" id="UP000002247">
    <property type="component" value="Chromosome"/>
</dbReference>
<evidence type="ECO:0000313" key="3">
    <source>
        <dbReference type="EMBL" id="ADG96931.1"/>
    </source>
</evidence>
<dbReference type="RefSeq" id="WP_013137387.1">
    <property type="nucleotide sequence ID" value="NC_014168.1"/>
</dbReference>
<name>D6ZBV4_SEGRD</name>
<proteinExistence type="predicted"/>
<accession>D6ZBV4</accession>
<keyword evidence="2" id="KW-0732">Signal</keyword>
<feature type="signal peptide" evidence="2">
    <location>
        <begin position="1"/>
        <end position="29"/>
    </location>
</feature>
<reference evidence="3 4" key="1">
    <citation type="journal article" date="2010" name="Stand. Genomic Sci.">
        <title>Complete genome sequence of Segniliparus rotundus type strain (CDC 1076).</title>
        <authorList>
            <person name="Sikorski J."/>
            <person name="Lapidus A."/>
            <person name="Copeland A."/>
            <person name="Misra M."/>
            <person name="Glavina Del Rio T."/>
            <person name="Nolan M."/>
            <person name="Lucas S."/>
            <person name="Chen F."/>
            <person name="Tice H."/>
            <person name="Cheng J.F."/>
            <person name="Jando M."/>
            <person name="Schneider S."/>
            <person name="Bruce D."/>
            <person name="Goodwin L."/>
            <person name="Pitluck S."/>
            <person name="Liolios K."/>
            <person name="Mikhailova N."/>
            <person name="Pati A."/>
            <person name="Ivanova N."/>
            <person name="Mavromatis K."/>
            <person name="Chen A."/>
            <person name="Palaniappan K."/>
            <person name="Chertkov O."/>
            <person name="Land M."/>
            <person name="Hauser L."/>
            <person name="Chang Y.J."/>
            <person name="Jeffries C.D."/>
            <person name="Brettin T."/>
            <person name="Detter J.C."/>
            <person name="Han C."/>
            <person name="Rohde M."/>
            <person name="Goker M."/>
            <person name="Bristow J."/>
            <person name="Eisen J.A."/>
            <person name="Markowitz V."/>
            <person name="Hugenholtz P."/>
            <person name="Kyrpides N.C."/>
            <person name="Klenk H.P."/>
        </authorList>
    </citation>
    <scope>NUCLEOTIDE SEQUENCE [LARGE SCALE GENOMIC DNA]</scope>
    <source>
        <strain evidence="4">ATCC BAA-972 / CDC 1076 / CIP 108378 / DSM 44985 / JCM 13578</strain>
    </source>
</reference>
<dbReference type="AlphaFoldDB" id="D6ZBV4"/>
<keyword evidence="4" id="KW-1185">Reference proteome</keyword>
<evidence type="ECO:0000256" key="2">
    <source>
        <dbReference type="SAM" id="SignalP"/>
    </source>
</evidence>
<dbReference type="STRING" id="640132.Srot_0444"/>